<feature type="transmembrane region" description="Helical" evidence="2">
    <location>
        <begin position="84"/>
        <end position="106"/>
    </location>
</feature>
<feature type="transmembrane region" description="Helical" evidence="2">
    <location>
        <begin position="211"/>
        <end position="235"/>
    </location>
</feature>
<comment type="caution">
    <text evidence="3">The sequence shown here is derived from an EMBL/GenBank/DDBJ whole genome shotgun (WGS) entry which is preliminary data.</text>
</comment>
<accession>A0ABP4F961</accession>
<keyword evidence="2" id="KW-0812">Transmembrane</keyword>
<reference evidence="4" key="1">
    <citation type="journal article" date="2019" name="Int. J. Syst. Evol. Microbiol.">
        <title>The Global Catalogue of Microorganisms (GCM) 10K type strain sequencing project: providing services to taxonomists for standard genome sequencing and annotation.</title>
        <authorList>
            <consortium name="The Broad Institute Genomics Platform"/>
            <consortium name="The Broad Institute Genome Sequencing Center for Infectious Disease"/>
            <person name="Wu L."/>
            <person name="Ma J."/>
        </authorList>
    </citation>
    <scope>NUCLEOTIDE SEQUENCE [LARGE SCALE GENOMIC DNA]</scope>
    <source>
        <strain evidence="4">JCM 12696</strain>
    </source>
</reference>
<dbReference type="Proteomes" id="UP001501371">
    <property type="component" value="Unassembled WGS sequence"/>
</dbReference>
<organism evidence="3 4">
    <name type="scientific">Streptomyces hebeiensis</name>
    <dbReference type="NCBI Taxonomy" id="229486"/>
    <lineage>
        <taxon>Bacteria</taxon>
        <taxon>Bacillati</taxon>
        <taxon>Actinomycetota</taxon>
        <taxon>Actinomycetes</taxon>
        <taxon>Kitasatosporales</taxon>
        <taxon>Streptomycetaceae</taxon>
        <taxon>Streptomyces</taxon>
    </lineage>
</organism>
<feature type="transmembrane region" description="Helical" evidence="2">
    <location>
        <begin position="136"/>
        <end position="156"/>
    </location>
</feature>
<protein>
    <recommendedName>
        <fullName evidence="5">DUF624 domain-containing protein</fullName>
    </recommendedName>
</protein>
<evidence type="ECO:0000256" key="2">
    <source>
        <dbReference type="SAM" id="Phobius"/>
    </source>
</evidence>
<feature type="transmembrane region" description="Helical" evidence="2">
    <location>
        <begin position="162"/>
        <end position="190"/>
    </location>
</feature>
<sequence length="260" mass="27294">MRHGVPERPVGGPGPRPGTRTEHGPGAGGRPSPGRVPGPGFSGDGPLSRAAALVHTLLTVEAMLLAAASPGLVALFFLDRDPAGLPLAAVCLLPLGPALAAALHALHHRGRDLTDLHPARDYWRGWRLNAWPALKLWAGLLTWLTVVAFCLAHFPLTGLPGWWAALLAAAGLAGLLWGAHALVLTSLFAFRTADTYRLAAYFLLRHGRTTLGAASLIVVAAGLTLLATEALPALLAPLLLLSLLHTSRPVITETEEDFTV</sequence>
<evidence type="ECO:0000313" key="4">
    <source>
        <dbReference type="Proteomes" id="UP001501371"/>
    </source>
</evidence>
<name>A0ABP4F961_9ACTN</name>
<feature type="transmembrane region" description="Helical" evidence="2">
    <location>
        <begin position="57"/>
        <end position="78"/>
    </location>
</feature>
<keyword evidence="2" id="KW-0472">Membrane</keyword>
<evidence type="ECO:0008006" key="5">
    <source>
        <dbReference type="Google" id="ProtNLM"/>
    </source>
</evidence>
<dbReference type="RefSeq" id="WP_344272134.1">
    <property type="nucleotide sequence ID" value="NZ_BAAAKV010000010.1"/>
</dbReference>
<keyword evidence="2" id="KW-1133">Transmembrane helix</keyword>
<proteinExistence type="predicted"/>
<dbReference type="EMBL" id="BAAAKV010000010">
    <property type="protein sequence ID" value="GAA1160377.1"/>
    <property type="molecule type" value="Genomic_DNA"/>
</dbReference>
<evidence type="ECO:0000256" key="1">
    <source>
        <dbReference type="SAM" id="MobiDB-lite"/>
    </source>
</evidence>
<gene>
    <name evidence="3" type="ORF">GCM10009654_15780</name>
</gene>
<keyword evidence="4" id="KW-1185">Reference proteome</keyword>
<evidence type="ECO:0000313" key="3">
    <source>
        <dbReference type="EMBL" id="GAA1160377.1"/>
    </source>
</evidence>
<feature type="region of interest" description="Disordered" evidence="1">
    <location>
        <begin position="1"/>
        <end position="42"/>
    </location>
</feature>